<protein>
    <submittedName>
        <fullName evidence="2">Uncharacterized protein</fullName>
    </submittedName>
</protein>
<feature type="region of interest" description="Disordered" evidence="1">
    <location>
        <begin position="70"/>
        <end position="89"/>
    </location>
</feature>
<proteinExistence type="predicted"/>
<comment type="caution">
    <text evidence="2">The sequence shown here is derived from an EMBL/GenBank/DDBJ whole genome shotgun (WGS) entry which is preliminary data.</text>
</comment>
<sequence>MRRRYSPSCLCNLGCLCGSDNQGVHLGRARTRRVGNLPLRPVRKRYYLTCDNQILAGGRRSSIHVRYPDVRRETSRTHPCGKSLPATTAHALPPAPIATTIPAPTAQSAAFRRPAPDGAKVRSPGREPWVNDVKRNIAPEGRKIATPLVRSRCLPTYVGRLLAPTPAENPFPR</sequence>
<evidence type="ECO:0000256" key="1">
    <source>
        <dbReference type="SAM" id="MobiDB-lite"/>
    </source>
</evidence>
<organism evidence="2">
    <name type="scientific">marine sediment metagenome</name>
    <dbReference type="NCBI Taxonomy" id="412755"/>
    <lineage>
        <taxon>unclassified sequences</taxon>
        <taxon>metagenomes</taxon>
        <taxon>ecological metagenomes</taxon>
    </lineage>
</organism>
<evidence type="ECO:0000313" key="2">
    <source>
        <dbReference type="EMBL" id="KKN43460.1"/>
    </source>
</evidence>
<dbReference type="AlphaFoldDB" id="A0A0F9QH98"/>
<gene>
    <name evidence="2" type="ORF">LCGC14_0702850</name>
</gene>
<dbReference type="EMBL" id="LAZR01001509">
    <property type="protein sequence ID" value="KKN43460.1"/>
    <property type="molecule type" value="Genomic_DNA"/>
</dbReference>
<accession>A0A0F9QH98</accession>
<name>A0A0F9QH98_9ZZZZ</name>
<reference evidence="2" key="1">
    <citation type="journal article" date="2015" name="Nature">
        <title>Complex archaea that bridge the gap between prokaryotes and eukaryotes.</title>
        <authorList>
            <person name="Spang A."/>
            <person name="Saw J.H."/>
            <person name="Jorgensen S.L."/>
            <person name="Zaremba-Niedzwiedzka K."/>
            <person name="Martijn J."/>
            <person name="Lind A.E."/>
            <person name="van Eijk R."/>
            <person name="Schleper C."/>
            <person name="Guy L."/>
            <person name="Ettema T.J."/>
        </authorList>
    </citation>
    <scope>NUCLEOTIDE SEQUENCE</scope>
</reference>